<protein>
    <recommendedName>
        <fullName evidence="3">Outer membrane protein beta-barrel domain-containing protein</fullName>
    </recommendedName>
</protein>
<name>A0A2P2ECM7_9PROT</name>
<dbReference type="SUPFAM" id="SSF56925">
    <property type="entry name" value="OMPA-like"/>
    <property type="match status" value="1"/>
</dbReference>
<evidence type="ECO:0000259" key="3">
    <source>
        <dbReference type="Pfam" id="PF13505"/>
    </source>
</evidence>
<feature type="signal peptide" evidence="2">
    <location>
        <begin position="1"/>
        <end position="21"/>
    </location>
</feature>
<evidence type="ECO:0000313" key="4">
    <source>
        <dbReference type="EMBL" id="GBF58794.1"/>
    </source>
</evidence>
<proteinExistence type="predicted"/>
<dbReference type="InterPro" id="IPR027385">
    <property type="entry name" value="Beta-barrel_OMP"/>
</dbReference>
<feature type="chain" id="PRO_5015163353" description="Outer membrane protein beta-barrel domain-containing protein" evidence="2">
    <location>
        <begin position="22"/>
        <end position="177"/>
    </location>
</feature>
<organism evidence="4 5">
    <name type="scientific">Candidatus Phycosocius bacilliformis</name>
    <dbReference type="NCBI Taxonomy" id="1445552"/>
    <lineage>
        <taxon>Bacteria</taxon>
        <taxon>Pseudomonadati</taxon>
        <taxon>Pseudomonadota</taxon>
        <taxon>Alphaproteobacteria</taxon>
        <taxon>Caulobacterales</taxon>
        <taxon>Caulobacterales incertae sedis</taxon>
        <taxon>Candidatus Phycosocius</taxon>
    </lineage>
</organism>
<dbReference type="AlphaFoldDB" id="A0A2P2ECM7"/>
<feature type="domain" description="Outer membrane protein beta-barrel" evidence="3">
    <location>
        <begin position="8"/>
        <end position="177"/>
    </location>
</feature>
<keyword evidence="1 2" id="KW-0732">Signal</keyword>
<dbReference type="RefSeq" id="WP_108985659.1">
    <property type="nucleotide sequence ID" value="NZ_BFBR01000008.1"/>
</dbReference>
<gene>
    <name evidence="4" type="ORF">PbB2_02482</name>
</gene>
<comment type="caution">
    <text evidence="4">The sequence shown here is derived from an EMBL/GenBank/DDBJ whole genome shotgun (WGS) entry which is preliminary data.</text>
</comment>
<keyword evidence="5" id="KW-1185">Reference proteome</keyword>
<reference evidence="4" key="1">
    <citation type="journal article" date="2018" name="Genome Announc.">
        <title>Draft Genome Sequence of "Candidatus Phycosocius bacilliformis," an Alphaproteobacterial Ectosymbiont of the Hydrocarbon-Producing Green Alga Botryococcus braunii.</title>
        <authorList>
            <person name="Tanabe Y."/>
            <person name="Yamaguchi H."/>
            <person name="Watanabe M.M."/>
        </authorList>
    </citation>
    <scope>NUCLEOTIDE SEQUENCE [LARGE SCALE GENOMIC DNA]</scope>
    <source>
        <strain evidence="4">BOTRYCO-2</strain>
    </source>
</reference>
<evidence type="ECO:0000313" key="5">
    <source>
        <dbReference type="Proteomes" id="UP000245086"/>
    </source>
</evidence>
<dbReference type="EMBL" id="BFBR01000008">
    <property type="protein sequence ID" value="GBF58794.1"/>
    <property type="molecule type" value="Genomic_DNA"/>
</dbReference>
<sequence>MRILTLSVLAVATLAAAPSFAQDSNGGNTYVTLGYSQFQFARNAAAGTPEVELGTITGRIGYQFNPNFAIEGEGGFGVNDDKVLGVTVKGRGTLGAYVVGIVPVGEKFSLLGRAGYQQAWVEAKLGSIKVKDDDGSFAIGVGAQYMFDDANGVRADYTRYTENDGTDGFAISYVRKF</sequence>
<evidence type="ECO:0000256" key="1">
    <source>
        <dbReference type="ARBA" id="ARBA00022729"/>
    </source>
</evidence>
<evidence type="ECO:0000256" key="2">
    <source>
        <dbReference type="SAM" id="SignalP"/>
    </source>
</evidence>
<dbReference type="OrthoDB" id="7173051at2"/>
<dbReference type="Gene3D" id="2.40.160.20">
    <property type="match status" value="1"/>
</dbReference>
<dbReference type="Pfam" id="PF13505">
    <property type="entry name" value="OMP_b-brl"/>
    <property type="match status" value="1"/>
</dbReference>
<accession>A0A2P2ECM7</accession>
<dbReference type="InterPro" id="IPR011250">
    <property type="entry name" value="OMP/PagP_B-barrel"/>
</dbReference>
<dbReference type="Proteomes" id="UP000245086">
    <property type="component" value="Unassembled WGS sequence"/>
</dbReference>